<evidence type="ECO:0000256" key="6">
    <source>
        <dbReference type="ARBA" id="ARBA00048212"/>
    </source>
</evidence>
<dbReference type="GO" id="GO:0046394">
    <property type="term" value="P:carboxylic acid biosynthetic process"/>
    <property type="evidence" value="ECO:0007669"/>
    <property type="project" value="UniProtKB-ARBA"/>
</dbReference>
<dbReference type="Gene3D" id="3.20.10.10">
    <property type="entry name" value="D-amino Acid Aminotransferase, subunit A, domain 2"/>
    <property type="match status" value="1"/>
</dbReference>
<evidence type="ECO:0000313" key="9">
    <source>
        <dbReference type="EMBL" id="NER11495.1"/>
    </source>
</evidence>
<dbReference type="InterPro" id="IPR043132">
    <property type="entry name" value="BCAT-like_C"/>
</dbReference>
<evidence type="ECO:0000313" key="10">
    <source>
        <dbReference type="Proteomes" id="UP000468443"/>
    </source>
</evidence>
<evidence type="ECO:0000256" key="3">
    <source>
        <dbReference type="ARBA" id="ARBA00005072"/>
    </source>
</evidence>
<sequence length="281" mass="32217">MINFDGEFFSDDAVYLNAKNSVFAHGDGLLEVIRVVNGTFFFWEDHYLRLMASMRVLRMEIPMSFTLEFLKEEIAKTIRESGLTHQAVLARVYVFPKYIKGLENAERLVSYLIEVEEGSSPFYLHQDQPYEADLYKDFYIQPGMLSTLPLVNSVLKNVGRVYALENGYEDCILLNDQKNVVQTLQGNLFLVAEDRIKTPPLSDGCENSVLRKKVMELIRKSNEFTLEEASISPFELQKADELFISDIAIGIRSVTRYRRTDYKTVVAKNILGKLNALARLN</sequence>
<reference evidence="9 10" key="1">
    <citation type="submission" date="2020-01" db="EMBL/GenBank/DDBJ databases">
        <title>Muriicola jejuensis KCTC 22299.</title>
        <authorList>
            <person name="Wang G."/>
        </authorList>
    </citation>
    <scope>NUCLEOTIDE SEQUENCE [LARGE SCALE GENOMIC DNA]</scope>
    <source>
        <strain evidence="9 10">KCTC 22299</strain>
    </source>
</reference>
<dbReference type="RefSeq" id="WP_163693939.1">
    <property type="nucleotide sequence ID" value="NZ_FXTW01000003.1"/>
</dbReference>
<dbReference type="GO" id="GO:0004084">
    <property type="term" value="F:branched-chain-amino-acid transaminase activity"/>
    <property type="evidence" value="ECO:0007669"/>
    <property type="project" value="UniProtKB-EC"/>
</dbReference>
<dbReference type="Proteomes" id="UP000468443">
    <property type="component" value="Unassembled WGS sequence"/>
</dbReference>
<dbReference type="Pfam" id="PF01063">
    <property type="entry name" value="Aminotran_4"/>
    <property type="match status" value="1"/>
</dbReference>
<evidence type="ECO:0000256" key="2">
    <source>
        <dbReference type="ARBA" id="ARBA00004931"/>
    </source>
</evidence>
<dbReference type="SUPFAM" id="SSF56752">
    <property type="entry name" value="D-aminoacid aminotransferase-like PLP-dependent enzymes"/>
    <property type="match status" value="1"/>
</dbReference>
<dbReference type="InterPro" id="IPR001544">
    <property type="entry name" value="Aminotrans_IV"/>
</dbReference>
<evidence type="ECO:0000256" key="8">
    <source>
        <dbReference type="ARBA" id="ARBA00049229"/>
    </source>
</evidence>
<evidence type="ECO:0000256" key="4">
    <source>
        <dbReference type="ARBA" id="ARBA00009320"/>
    </source>
</evidence>
<dbReference type="InterPro" id="IPR050571">
    <property type="entry name" value="Class-IV_PLP-Dep_Aminotrnsfr"/>
</dbReference>
<comment type="catalytic activity">
    <reaction evidence="7">
        <text>L-isoleucine + 2-oxoglutarate = (S)-3-methyl-2-oxopentanoate + L-glutamate</text>
        <dbReference type="Rhea" id="RHEA:24801"/>
        <dbReference type="ChEBI" id="CHEBI:16810"/>
        <dbReference type="ChEBI" id="CHEBI:29985"/>
        <dbReference type="ChEBI" id="CHEBI:35146"/>
        <dbReference type="ChEBI" id="CHEBI:58045"/>
        <dbReference type="EC" id="2.6.1.42"/>
    </reaction>
</comment>
<keyword evidence="9" id="KW-0032">Aminotransferase</keyword>
<dbReference type="PANTHER" id="PTHR42743">
    <property type="entry name" value="AMINO-ACID AMINOTRANSFERASE"/>
    <property type="match status" value="1"/>
</dbReference>
<gene>
    <name evidence="9" type="ORF">GWK09_13260</name>
</gene>
<dbReference type="InterPro" id="IPR036038">
    <property type="entry name" value="Aminotransferase-like"/>
</dbReference>
<evidence type="ECO:0000256" key="7">
    <source>
        <dbReference type="ARBA" id="ARBA00048798"/>
    </source>
</evidence>
<comment type="catalytic activity">
    <reaction evidence="6">
        <text>L-valine + 2-oxoglutarate = 3-methyl-2-oxobutanoate + L-glutamate</text>
        <dbReference type="Rhea" id="RHEA:24813"/>
        <dbReference type="ChEBI" id="CHEBI:11851"/>
        <dbReference type="ChEBI" id="CHEBI:16810"/>
        <dbReference type="ChEBI" id="CHEBI:29985"/>
        <dbReference type="ChEBI" id="CHEBI:57762"/>
        <dbReference type="EC" id="2.6.1.42"/>
    </reaction>
</comment>
<comment type="catalytic activity">
    <reaction evidence="8">
        <text>L-leucine + 2-oxoglutarate = 4-methyl-2-oxopentanoate + L-glutamate</text>
        <dbReference type="Rhea" id="RHEA:18321"/>
        <dbReference type="ChEBI" id="CHEBI:16810"/>
        <dbReference type="ChEBI" id="CHEBI:17865"/>
        <dbReference type="ChEBI" id="CHEBI:29985"/>
        <dbReference type="ChEBI" id="CHEBI:57427"/>
        <dbReference type="EC" id="2.6.1.42"/>
    </reaction>
</comment>
<evidence type="ECO:0000256" key="5">
    <source>
        <dbReference type="ARBA" id="ARBA00013053"/>
    </source>
</evidence>
<comment type="pathway">
    <text evidence="1">Amino-acid biosynthesis; L-isoleucine biosynthesis; L-isoleucine from 2-oxobutanoate: step 4/4.</text>
</comment>
<dbReference type="EMBL" id="JAABOP010000004">
    <property type="protein sequence ID" value="NER11495.1"/>
    <property type="molecule type" value="Genomic_DNA"/>
</dbReference>
<dbReference type="AlphaFoldDB" id="A0A6P0UE50"/>
<comment type="pathway">
    <text evidence="3">Amino-acid biosynthesis; L-leucine biosynthesis; L-leucine from 3-methyl-2-oxobutanoate: step 4/4.</text>
</comment>
<dbReference type="Gene3D" id="3.30.470.10">
    <property type="match status" value="1"/>
</dbReference>
<dbReference type="PANTHER" id="PTHR42743:SF11">
    <property type="entry name" value="AMINODEOXYCHORISMATE LYASE"/>
    <property type="match status" value="1"/>
</dbReference>
<keyword evidence="9" id="KW-0808">Transferase</keyword>
<protein>
    <recommendedName>
        <fullName evidence="5">branched-chain-amino-acid transaminase</fullName>
        <ecNumber evidence="5">2.6.1.42</ecNumber>
    </recommendedName>
</protein>
<proteinExistence type="inferred from homology"/>
<comment type="similarity">
    <text evidence="4">Belongs to the class-IV pyridoxal-phosphate-dependent aminotransferase family.</text>
</comment>
<comment type="pathway">
    <text evidence="2">Amino-acid biosynthesis; L-valine biosynthesis; L-valine from pyruvate: step 4/4.</text>
</comment>
<name>A0A6P0UE50_9FLAO</name>
<keyword evidence="10" id="KW-1185">Reference proteome</keyword>
<evidence type="ECO:0000256" key="1">
    <source>
        <dbReference type="ARBA" id="ARBA00004824"/>
    </source>
</evidence>
<dbReference type="InterPro" id="IPR043131">
    <property type="entry name" value="BCAT-like_N"/>
</dbReference>
<accession>A0A6P0UE50</accession>
<comment type="caution">
    <text evidence="9">The sequence shown here is derived from an EMBL/GenBank/DDBJ whole genome shotgun (WGS) entry which is preliminary data.</text>
</comment>
<organism evidence="9 10">
    <name type="scientific">Muriicola jejuensis</name>
    <dbReference type="NCBI Taxonomy" id="504488"/>
    <lineage>
        <taxon>Bacteria</taxon>
        <taxon>Pseudomonadati</taxon>
        <taxon>Bacteroidota</taxon>
        <taxon>Flavobacteriia</taxon>
        <taxon>Flavobacteriales</taxon>
        <taxon>Flavobacteriaceae</taxon>
        <taxon>Muriicola</taxon>
    </lineage>
</organism>
<dbReference type="EC" id="2.6.1.42" evidence="5"/>